<organism evidence="2 3">
    <name type="scientific">Prorocentrum cordatum</name>
    <dbReference type="NCBI Taxonomy" id="2364126"/>
    <lineage>
        <taxon>Eukaryota</taxon>
        <taxon>Sar</taxon>
        <taxon>Alveolata</taxon>
        <taxon>Dinophyceae</taxon>
        <taxon>Prorocentrales</taxon>
        <taxon>Prorocentraceae</taxon>
        <taxon>Prorocentrum</taxon>
    </lineage>
</organism>
<evidence type="ECO:0000313" key="2">
    <source>
        <dbReference type="EMBL" id="CAK0873861.1"/>
    </source>
</evidence>
<protein>
    <recommendedName>
        <fullName evidence="4">Syntaxin N-terminal domain-containing protein</fullName>
    </recommendedName>
</protein>
<evidence type="ECO:0000256" key="1">
    <source>
        <dbReference type="SAM" id="MobiDB-lite"/>
    </source>
</evidence>
<keyword evidence="3" id="KW-1185">Reference proteome</keyword>
<name>A0ABN9VKP1_9DINO</name>
<feature type="region of interest" description="Disordered" evidence="1">
    <location>
        <begin position="1"/>
        <end position="43"/>
    </location>
</feature>
<accession>A0ABN9VKP1</accession>
<reference evidence="2" key="1">
    <citation type="submission" date="2023-10" db="EMBL/GenBank/DDBJ databases">
        <authorList>
            <person name="Chen Y."/>
            <person name="Shah S."/>
            <person name="Dougan E. K."/>
            <person name="Thang M."/>
            <person name="Chan C."/>
        </authorList>
    </citation>
    <scope>NUCLEOTIDE SEQUENCE [LARGE SCALE GENOMIC DNA]</scope>
</reference>
<gene>
    <name evidence="2" type="ORF">PCOR1329_LOCUS58946</name>
</gene>
<dbReference type="Proteomes" id="UP001189429">
    <property type="component" value="Unassembled WGS sequence"/>
</dbReference>
<comment type="caution">
    <text evidence="2">The sequence shown here is derived from an EMBL/GenBank/DDBJ whole genome shotgun (WGS) entry which is preliminary data.</text>
</comment>
<evidence type="ECO:0000313" key="3">
    <source>
        <dbReference type="Proteomes" id="UP001189429"/>
    </source>
</evidence>
<dbReference type="EMBL" id="CAUYUJ010017329">
    <property type="protein sequence ID" value="CAK0873861.1"/>
    <property type="molecule type" value="Genomic_DNA"/>
</dbReference>
<proteinExistence type="predicted"/>
<sequence>MFISGGGAPKTKPSGGEGQGQSPRPGGTAGQASGDESPLQFKANGLEPVIRAFKGHAAAEARSLLEVKLKAVRAPTESKKAGITRRANGRHRLARAVQKYEHISEELTEHNKMLEERM</sequence>
<evidence type="ECO:0008006" key="4">
    <source>
        <dbReference type="Google" id="ProtNLM"/>
    </source>
</evidence>